<dbReference type="Proteomes" id="UP000604046">
    <property type="component" value="Unassembled WGS sequence"/>
</dbReference>
<comment type="similarity">
    <text evidence="1">Belongs to the peptidase C14B family.</text>
</comment>
<organism evidence="3 4">
    <name type="scientific">Symbiodinium natans</name>
    <dbReference type="NCBI Taxonomy" id="878477"/>
    <lineage>
        <taxon>Eukaryota</taxon>
        <taxon>Sar</taxon>
        <taxon>Alveolata</taxon>
        <taxon>Dinophyceae</taxon>
        <taxon>Suessiales</taxon>
        <taxon>Symbiodiniaceae</taxon>
        <taxon>Symbiodinium</taxon>
    </lineage>
</organism>
<reference evidence="3" key="1">
    <citation type="submission" date="2021-02" db="EMBL/GenBank/DDBJ databases">
        <authorList>
            <person name="Dougan E. K."/>
            <person name="Rhodes N."/>
            <person name="Thang M."/>
            <person name="Chan C."/>
        </authorList>
    </citation>
    <scope>NUCLEOTIDE SEQUENCE</scope>
</reference>
<dbReference type="GO" id="GO:0004197">
    <property type="term" value="F:cysteine-type endopeptidase activity"/>
    <property type="evidence" value="ECO:0007669"/>
    <property type="project" value="InterPro"/>
</dbReference>
<dbReference type="Gene3D" id="3.40.50.12660">
    <property type="match status" value="1"/>
</dbReference>
<name>A0A812SDH1_9DINO</name>
<comment type="caution">
    <text evidence="3">The sequence shown here is derived from an EMBL/GenBank/DDBJ whole genome shotgun (WGS) entry which is preliminary data.</text>
</comment>
<protein>
    <submittedName>
        <fullName evidence="3">AMC1 protein</fullName>
    </submittedName>
</protein>
<dbReference type="GO" id="GO:0006508">
    <property type="term" value="P:proteolysis"/>
    <property type="evidence" value="ECO:0007669"/>
    <property type="project" value="InterPro"/>
</dbReference>
<dbReference type="OrthoDB" id="3223806at2759"/>
<dbReference type="GO" id="GO:0005737">
    <property type="term" value="C:cytoplasm"/>
    <property type="evidence" value="ECO:0007669"/>
    <property type="project" value="TreeGrafter"/>
</dbReference>
<accession>A0A812SDH1</accession>
<proteinExistence type="inferred from homology"/>
<sequence>MPLVVEVLCGRHFFVEQPCCFTKFTYGGQEYSTDADNGATSPQWQKTKFQLPYAGKAVEINFLVMNRKGRGESMQIASVMVQWASFLPGLRKVEDYIVKAEVDGVKDTAAIRVAATLIPEGITGDPQRDKPNRKALLIGISYLNTAMSLPYCQEDAEKMRWLLCEKWGGFSASPDNLKVLMDGKDNPEERPTKANIRAAISWLVHEAVAGDSLLFFYSGHGTQTPNMTDREKDGFDEALVPCDVDENGILLDDEIHELLVQPLPAGVRLTCFLDCCHSGTGLDLAYRWSPYVEANGKGEWQLDGGGYYSEADVICISGCADDQTAVGNSALARGSEQFPLGMPTGMCSAAFWVAVEVHETQCKMNWTEMLNIMKDVLKDFNMRQQPQLSSSQKFDLTRQFDFHDCIPNSNEHKGPVSCEGDVRSRGEAMFSALNFLKDERFMSSGPMQMMLQAGAIRLPP</sequence>
<dbReference type="Pfam" id="PF00656">
    <property type="entry name" value="Peptidase_C14"/>
    <property type="match status" value="1"/>
</dbReference>
<evidence type="ECO:0000256" key="1">
    <source>
        <dbReference type="ARBA" id="ARBA00009005"/>
    </source>
</evidence>
<dbReference type="AlphaFoldDB" id="A0A812SDH1"/>
<evidence type="ECO:0000313" key="3">
    <source>
        <dbReference type="EMBL" id="CAE7469626.1"/>
    </source>
</evidence>
<gene>
    <name evidence="3" type="primary">AMC1</name>
    <name evidence="3" type="ORF">SNAT2548_LOCUS26312</name>
</gene>
<feature type="domain" description="Peptidase C14 caspase" evidence="2">
    <location>
        <begin position="133"/>
        <end position="392"/>
    </location>
</feature>
<dbReference type="PANTHER" id="PTHR48104:SF30">
    <property type="entry name" value="METACASPASE-1"/>
    <property type="match status" value="1"/>
</dbReference>
<evidence type="ECO:0000259" key="2">
    <source>
        <dbReference type="Pfam" id="PF00656"/>
    </source>
</evidence>
<dbReference type="InterPro" id="IPR011600">
    <property type="entry name" value="Pept_C14_caspase"/>
</dbReference>
<dbReference type="PANTHER" id="PTHR48104">
    <property type="entry name" value="METACASPASE-4"/>
    <property type="match status" value="1"/>
</dbReference>
<keyword evidence="4" id="KW-1185">Reference proteome</keyword>
<dbReference type="EMBL" id="CAJNDS010002427">
    <property type="protein sequence ID" value="CAE7469626.1"/>
    <property type="molecule type" value="Genomic_DNA"/>
</dbReference>
<dbReference type="InterPro" id="IPR050452">
    <property type="entry name" value="Metacaspase"/>
</dbReference>
<evidence type="ECO:0000313" key="4">
    <source>
        <dbReference type="Proteomes" id="UP000604046"/>
    </source>
</evidence>